<evidence type="ECO:0000256" key="1">
    <source>
        <dbReference type="SAM" id="Phobius"/>
    </source>
</evidence>
<feature type="transmembrane region" description="Helical" evidence="1">
    <location>
        <begin position="22"/>
        <end position="41"/>
    </location>
</feature>
<organism evidence="2">
    <name type="scientific">Graphocephala atropunctata</name>
    <dbReference type="NCBI Taxonomy" id="36148"/>
    <lineage>
        <taxon>Eukaryota</taxon>
        <taxon>Metazoa</taxon>
        <taxon>Ecdysozoa</taxon>
        <taxon>Arthropoda</taxon>
        <taxon>Hexapoda</taxon>
        <taxon>Insecta</taxon>
        <taxon>Pterygota</taxon>
        <taxon>Neoptera</taxon>
        <taxon>Paraneoptera</taxon>
        <taxon>Hemiptera</taxon>
        <taxon>Auchenorrhyncha</taxon>
        <taxon>Membracoidea</taxon>
        <taxon>Cicadellidae</taxon>
        <taxon>Cicadellinae</taxon>
        <taxon>Cicadellini</taxon>
        <taxon>Graphocephala</taxon>
    </lineage>
</organism>
<reference evidence="2" key="1">
    <citation type="submission" date="2015-11" db="EMBL/GenBank/DDBJ databases">
        <title>De novo transcriptome assembly of four potential Pierce s Disease insect vectors from Arizona vineyards.</title>
        <authorList>
            <person name="Tassone E.E."/>
        </authorList>
    </citation>
    <scope>NUCLEOTIDE SEQUENCE</scope>
</reference>
<accession>A0A1B6MAV6</accession>
<keyword evidence="1" id="KW-0812">Transmembrane</keyword>
<keyword evidence="1" id="KW-0472">Membrane</keyword>
<feature type="transmembrane region" description="Helical" evidence="1">
    <location>
        <begin position="163"/>
        <end position="184"/>
    </location>
</feature>
<proteinExistence type="predicted"/>
<dbReference type="PANTHER" id="PTHR11161">
    <property type="entry name" value="O-ACYLTRANSFERASE"/>
    <property type="match status" value="1"/>
</dbReference>
<keyword evidence="1" id="KW-1133">Transmembrane helix</keyword>
<protein>
    <recommendedName>
        <fullName evidence="3">Acyltransferase 3 domain-containing protein</fullName>
    </recommendedName>
</protein>
<evidence type="ECO:0000313" key="2">
    <source>
        <dbReference type="EMBL" id="JAT33053.1"/>
    </source>
</evidence>
<sequence length="187" mass="21378">STEKFEVFCSTSEPRTFRTRDWFTVVVYSTIAALVILSTWYEARTLGTKSELLSSFSVISNWRELKDTRVSPAEISCLNGLRVILAFFVMLTHRIMASLYTPIFNLTSYLEIKDNPWMALLWSSTLATEIFFLIGGVVRGYSFLRSRHGGKPTGIFKQYIQRYFRTTPSMAVVILFTTTLNIHVSNG</sequence>
<feature type="transmembrane region" description="Helical" evidence="1">
    <location>
        <begin position="120"/>
        <end position="142"/>
    </location>
</feature>
<evidence type="ECO:0008006" key="3">
    <source>
        <dbReference type="Google" id="ProtNLM"/>
    </source>
</evidence>
<dbReference type="InterPro" id="IPR052728">
    <property type="entry name" value="O2_lipid_transport_reg"/>
</dbReference>
<dbReference type="AlphaFoldDB" id="A0A1B6MAV6"/>
<dbReference type="EMBL" id="GEBQ01006924">
    <property type="protein sequence ID" value="JAT33053.1"/>
    <property type="molecule type" value="Transcribed_RNA"/>
</dbReference>
<feature type="transmembrane region" description="Helical" evidence="1">
    <location>
        <begin position="81"/>
        <end position="100"/>
    </location>
</feature>
<feature type="non-terminal residue" evidence="2">
    <location>
        <position position="1"/>
    </location>
</feature>
<name>A0A1B6MAV6_9HEMI</name>
<gene>
    <name evidence="2" type="ORF">g.49697</name>
</gene>
<feature type="non-terminal residue" evidence="2">
    <location>
        <position position="187"/>
    </location>
</feature>
<dbReference type="PANTHER" id="PTHR11161:SF4">
    <property type="entry name" value="DROP DEAD"/>
    <property type="match status" value="1"/>
</dbReference>